<organism evidence="2 3">
    <name type="scientific">Ceraceosorus bombacis</name>
    <dbReference type="NCBI Taxonomy" id="401625"/>
    <lineage>
        <taxon>Eukaryota</taxon>
        <taxon>Fungi</taxon>
        <taxon>Dikarya</taxon>
        <taxon>Basidiomycota</taxon>
        <taxon>Ustilaginomycotina</taxon>
        <taxon>Exobasidiomycetes</taxon>
        <taxon>Ceraceosorales</taxon>
        <taxon>Ceraceosoraceae</taxon>
        <taxon>Ceraceosorus</taxon>
    </lineage>
</organism>
<accession>A0A0N7LBB7</accession>
<reference evidence="2 3" key="1">
    <citation type="submission" date="2014-09" db="EMBL/GenBank/DDBJ databases">
        <authorList>
            <person name="Magalhaes I.L.F."/>
            <person name="Oliveira U."/>
            <person name="Santos F.R."/>
            <person name="Vidigal T.H.D.A."/>
            <person name="Brescovit A.D."/>
            <person name="Santos A.J."/>
        </authorList>
    </citation>
    <scope>NUCLEOTIDE SEQUENCE [LARGE SCALE GENOMIC DNA]</scope>
</reference>
<feature type="region of interest" description="Disordered" evidence="1">
    <location>
        <begin position="30"/>
        <end position="50"/>
    </location>
</feature>
<dbReference type="Proteomes" id="UP000054845">
    <property type="component" value="Unassembled WGS sequence"/>
</dbReference>
<keyword evidence="3" id="KW-1185">Reference proteome</keyword>
<protein>
    <submittedName>
        <fullName evidence="2">Uncharacterized protein</fullName>
    </submittedName>
</protein>
<proteinExistence type="predicted"/>
<evidence type="ECO:0000313" key="3">
    <source>
        <dbReference type="Proteomes" id="UP000054845"/>
    </source>
</evidence>
<dbReference type="EMBL" id="CCYA01000276">
    <property type="protein sequence ID" value="CEH18938.1"/>
    <property type="molecule type" value="Genomic_DNA"/>
</dbReference>
<evidence type="ECO:0000313" key="2">
    <source>
        <dbReference type="EMBL" id="CEH18938.1"/>
    </source>
</evidence>
<evidence type="ECO:0000256" key="1">
    <source>
        <dbReference type="SAM" id="MobiDB-lite"/>
    </source>
</evidence>
<feature type="compositionally biased region" description="Polar residues" evidence="1">
    <location>
        <begin position="33"/>
        <end position="45"/>
    </location>
</feature>
<dbReference type="AlphaFoldDB" id="A0A0N7LBB7"/>
<sequence>MRDLFGNRSNCMPVTRHTVGVAADRALGWRQADGSSATQSTSSPDRLSRAAATRRWLEVVPLGTQCSLEALSRMTSHWALPMLGTQHPSAIHKSSDYPRHARLEH</sequence>
<name>A0A0N7LBB7_9BASI</name>